<dbReference type="SMART" id="SM00652">
    <property type="entry name" value="eIF1a"/>
    <property type="match status" value="1"/>
</dbReference>
<evidence type="ECO:0000313" key="5">
    <source>
        <dbReference type="EMBL" id="CDS20902.1"/>
    </source>
</evidence>
<dbReference type="PANTHER" id="PTHR21641">
    <property type="entry name" value="TRANSLATION INITIATION FACTOR-RELATED"/>
    <property type="match status" value="1"/>
</dbReference>
<dbReference type="InterPro" id="IPR001253">
    <property type="entry name" value="TIF_eIF-1A"/>
</dbReference>
<evidence type="ECO:0000256" key="4">
    <source>
        <dbReference type="SAM" id="MobiDB-lite"/>
    </source>
</evidence>
<dbReference type="AlphaFoldDB" id="A0A068WQZ9"/>
<dbReference type="WBParaSite" id="EgrG_000526300">
    <property type="protein sequence ID" value="EgrG_000526300"/>
    <property type="gene ID" value="EgrG_000526300"/>
</dbReference>
<evidence type="ECO:0000313" key="7">
    <source>
        <dbReference type="WBParaSite" id="EgrG_000526300"/>
    </source>
</evidence>
<dbReference type="PANTHER" id="PTHR21641:SF0">
    <property type="entry name" value="RNA-BINDING PROTEIN EIF1AD-RELATED"/>
    <property type="match status" value="1"/>
</dbReference>
<dbReference type="SUPFAM" id="SSF50249">
    <property type="entry name" value="Nucleic acid-binding proteins"/>
    <property type="match status" value="1"/>
</dbReference>
<feature type="region of interest" description="Disordered" evidence="4">
    <location>
        <begin position="105"/>
        <end position="157"/>
    </location>
</feature>
<organism evidence="5">
    <name type="scientific">Echinococcus granulosus</name>
    <name type="common">Hydatid tapeworm</name>
    <dbReference type="NCBI Taxonomy" id="6210"/>
    <lineage>
        <taxon>Eukaryota</taxon>
        <taxon>Metazoa</taxon>
        <taxon>Spiralia</taxon>
        <taxon>Lophotrochozoa</taxon>
        <taxon>Platyhelminthes</taxon>
        <taxon>Cestoda</taxon>
        <taxon>Eucestoda</taxon>
        <taxon>Cyclophyllidea</taxon>
        <taxon>Taeniidae</taxon>
        <taxon>Echinococcus</taxon>
        <taxon>Echinococcus granulosus group</taxon>
    </lineage>
</organism>
<accession>A0A068WQZ9</accession>
<evidence type="ECO:0000256" key="3">
    <source>
        <dbReference type="ARBA" id="ARBA00031998"/>
    </source>
</evidence>
<evidence type="ECO:0000256" key="1">
    <source>
        <dbReference type="ARBA" id="ARBA00020989"/>
    </source>
</evidence>
<dbReference type="EMBL" id="LK028582">
    <property type="protein sequence ID" value="CDS20902.1"/>
    <property type="molecule type" value="Genomic_DNA"/>
</dbReference>
<keyword evidence="2" id="KW-0694">RNA-binding</keyword>
<dbReference type="Proteomes" id="UP000492820">
    <property type="component" value="Unassembled WGS sequence"/>
</dbReference>
<proteinExistence type="predicted"/>
<reference evidence="5" key="2">
    <citation type="submission" date="2014-06" db="EMBL/GenBank/DDBJ databases">
        <authorList>
            <person name="Aslett M."/>
        </authorList>
    </citation>
    <scope>NUCLEOTIDE SEQUENCE</scope>
</reference>
<evidence type="ECO:0000256" key="2">
    <source>
        <dbReference type="ARBA" id="ARBA00022884"/>
    </source>
</evidence>
<evidence type="ECO:0000313" key="6">
    <source>
        <dbReference type="Proteomes" id="UP000492820"/>
    </source>
</evidence>
<name>A0A068WQZ9_ECHGR</name>
<dbReference type="GO" id="GO:0003723">
    <property type="term" value="F:RNA binding"/>
    <property type="evidence" value="ECO:0007669"/>
    <property type="project" value="UniProtKB-KW"/>
</dbReference>
<gene>
    <name evidence="5" type="ORF">EgrG_000526300</name>
</gene>
<dbReference type="InterPro" id="IPR039294">
    <property type="entry name" value="EIF1AD"/>
</dbReference>
<dbReference type="InterPro" id="IPR012340">
    <property type="entry name" value="NA-bd_OB-fold"/>
</dbReference>
<dbReference type="GO" id="GO:0003743">
    <property type="term" value="F:translation initiation factor activity"/>
    <property type="evidence" value="ECO:0007669"/>
    <property type="project" value="InterPro"/>
</dbReference>
<dbReference type="GO" id="GO:0005634">
    <property type="term" value="C:nucleus"/>
    <property type="evidence" value="ECO:0007669"/>
    <property type="project" value="TreeGrafter"/>
</dbReference>
<feature type="compositionally biased region" description="Acidic residues" evidence="4">
    <location>
        <begin position="131"/>
        <end position="142"/>
    </location>
</feature>
<reference evidence="5 6" key="1">
    <citation type="journal article" date="2013" name="Nature">
        <title>The genomes of four tapeworm species reveal adaptations to parasitism.</title>
        <authorList>
            <person name="Tsai I.J."/>
            <person name="Zarowiecki M."/>
            <person name="Holroyd N."/>
            <person name="Garciarrubio A."/>
            <person name="Sanchez-Flores A."/>
            <person name="Brooks K.L."/>
            <person name="Tracey A."/>
            <person name="Bobes R.J."/>
            <person name="Fragoso G."/>
            <person name="Sciutto E."/>
            <person name="Aslett M."/>
            <person name="Beasley H."/>
            <person name="Bennett H.M."/>
            <person name="Cai J."/>
            <person name="Camicia F."/>
            <person name="Clark R."/>
            <person name="Cucher M."/>
            <person name="De Silva N."/>
            <person name="Day T.A."/>
            <person name="Deplazes P."/>
            <person name="Estrada K."/>
            <person name="Fernandez C."/>
            <person name="Holland P.W."/>
            <person name="Hou J."/>
            <person name="Hu S."/>
            <person name="Huckvale T."/>
            <person name="Hung S.S."/>
            <person name="Kamenetzky L."/>
            <person name="Keane J.A."/>
            <person name="Kiss F."/>
            <person name="Koziol U."/>
            <person name="Lambert O."/>
            <person name="Liu K."/>
            <person name="Luo X."/>
            <person name="Luo Y."/>
            <person name="Macchiaroli N."/>
            <person name="Nichol S."/>
            <person name="Paps J."/>
            <person name="Parkinson J."/>
            <person name="Pouchkina-Stantcheva N."/>
            <person name="Riddiford N."/>
            <person name="Rosenzvit M."/>
            <person name="Salinas G."/>
            <person name="Wasmuth J.D."/>
            <person name="Zamanian M."/>
            <person name="Zheng Y."/>
            <person name="Cai X."/>
            <person name="Soberon X."/>
            <person name="Olson P.D."/>
            <person name="Laclette J.P."/>
            <person name="Brehm K."/>
            <person name="Berriman M."/>
            <person name="Garciarrubio A."/>
            <person name="Bobes R.J."/>
            <person name="Fragoso G."/>
            <person name="Sanchez-Flores A."/>
            <person name="Estrada K."/>
            <person name="Cevallos M.A."/>
            <person name="Morett E."/>
            <person name="Gonzalez V."/>
            <person name="Portillo T."/>
            <person name="Ochoa-Leyva A."/>
            <person name="Jose M.V."/>
            <person name="Sciutto E."/>
            <person name="Landa A."/>
            <person name="Jimenez L."/>
            <person name="Valdes V."/>
            <person name="Carrero J.C."/>
            <person name="Larralde C."/>
            <person name="Morales-Montor J."/>
            <person name="Limon-Lason J."/>
            <person name="Soberon X."/>
            <person name="Laclette J.P."/>
        </authorList>
    </citation>
    <scope>NUCLEOTIDE SEQUENCE [LARGE SCALE GENOMIC DNA]</scope>
</reference>
<sequence length="157" mass="17533">MHLGSFAKRKRALVALYRKEPMLKAEEFLCMSQGNCLFSAITEKGENIFVSIPERFRNAYYFSTNAYVICSPLEMPKVKGEVVCLLSDDQVLALANSSDWPEVFTHLPEGRTGKNTKNEAYLDADALPPSDAEDGEDEEGYEGESSSSEESNDDCRK</sequence>
<reference evidence="7" key="3">
    <citation type="submission" date="2020-10" db="UniProtKB">
        <authorList>
            <consortium name="WormBaseParasite"/>
        </authorList>
    </citation>
    <scope>IDENTIFICATION</scope>
</reference>
<dbReference type="Gene3D" id="2.40.50.140">
    <property type="entry name" value="Nucleic acid-binding proteins"/>
    <property type="match status" value="1"/>
</dbReference>
<protein>
    <recommendedName>
        <fullName evidence="1">Probable RNA-binding protein EIF1AD</fullName>
    </recommendedName>
    <alternativeName>
        <fullName evidence="3">Eukaryotic translation initiation factor 1A domain-containing protein</fullName>
    </alternativeName>
</protein>